<dbReference type="InterPro" id="IPR050491">
    <property type="entry name" value="AmpC-like"/>
</dbReference>
<dbReference type="Pfam" id="PF00144">
    <property type="entry name" value="Beta-lactamase"/>
    <property type="match status" value="1"/>
</dbReference>
<organism evidence="3 4">
    <name type="scientific">Flavilitoribacter nigricans (strain ATCC 23147 / DSM 23189 / NBRC 102662 / NCIMB 1420 / SS-2)</name>
    <name type="common">Lewinella nigricans</name>
    <dbReference type="NCBI Taxonomy" id="1122177"/>
    <lineage>
        <taxon>Bacteria</taxon>
        <taxon>Pseudomonadati</taxon>
        <taxon>Bacteroidota</taxon>
        <taxon>Saprospiria</taxon>
        <taxon>Saprospirales</taxon>
        <taxon>Lewinellaceae</taxon>
        <taxon>Flavilitoribacter</taxon>
    </lineage>
</organism>
<dbReference type="AlphaFoldDB" id="A0A2D0NIS0"/>
<gene>
    <name evidence="3" type="ORF">CRP01_00325</name>
</gene>
<sequence>MPFNYRMFVFLAAFCCPLLVNAQLTPDQEARIDAVFRKWDQQDMPGAALAVIQNGTIVYQKGYGMANIEHQIPIGPETVFYIGSVSKQFVAMCMLLLEEQGKLDLDADIRTYLPEFPDYGYPITTRNLIHHTSGIRDNLTLWELIGRSHLDEIPESEIYELIMRQEQLNFEPGTEYRYSNSCYFMMSLIVERITDQSLREYADEHIFSKLGMEHTFFGDDNRRIIPKRASGYHENGEGEIENMIMRFDLVGSGGLYSTVQDLFLWDQNFYDNQLGERGQDLIKDMLTNGRYKDGSEVDYAFALQNDLYRGLRTVSHSGALGGYRAHYLQFPDQLFSVVILSNVTTFAPGDKAYAVADICLTDELEPKPNKGFAVASTTVRVSGPTPEIDVSDYSGRYYSPELDYTYDLEVEEEKLVLKIGEVYRFDLIPTTTTLFKMDNGWSVEFQKEADEAASGFLLNAGRVSGLRFVRSKE</sequence>
<comment type="caution">
    <text evidence="3">The sequence shown here is derived from an EMBL/GenBank/DDBJ whole genome shotgun (WGS) entry which is preliminary data.</text>
</comment>
<feature type="signal peptide" evidence="1">
    <location>
        <begin position="1"/>
        <end position="22"/>
    </location>
</feature>
<dbReference type="PANTHER" id="PTHR46825">
    <property type="entry name" value="D-ALANYL-D-ALANINE-CARBOXYPEPTIDASE/ENDOPEPTIDASE AMPH"/>
    <property type="match status" value="1"/>
</dbReference>
<proteinExistence type="predicted"/>
<dbReference type="Gene3D" id="3.40.710.10">
    <property type="entry name" value="DD-peptidase/beta-lactamase superfamily"/>
    <property type="match status" value="1"/>
</dbReference>
<keyword evidence="4" id="KW-1185">Reference proteome</keyword>
<dbReference type="Proteomes" id="UP000223913">
    <property type="component" value="Unassembled WGS sequence"/>
</dbReference>
<evidence type="ECO:0000259" key="2">
    <source>
        <dbReference type="Pfam" id="PF00144"/>
    </source>
</evidence>
<feature type="chain" id="PRO_5012677571" evidence="1">
    <location>
        <begin position="23"/>
        <end position="473"/>
    </location>
</feature>
<name>A0A2D0NIS0_FLAN2</name>
<dbReference type="RefSeq" id="WP_099147983.1">
    <property type="nucleotide sequence ID" value="NZ_PDUD01000001.1"/>
</dbReference>
<accession>A0A2D0NIS0</accession>
<dbReference type="EMBL" id="PDUD01000001">
    <property type="protein sequence ID" value="PHN08391.1"/>
    <property type="molecule type" value="Genomic_DNA"/>
</dbReference>
<reference evidence="3 4" key="1">
    <citation type="submission" date="2017-10" db="EMBL/GenBank/DDBJ databases">
        <title>The draft genome sequence of Lewinella nigricans NBRC 102662.</title>
        <authorList>
            <person name="Wang K."/>
        </authorList>
    </citation>
    <scope>NUCLEOTIDE SEQUENCE [LARGE SCALE GENOMIC DNA]</scope>
    <source>
        <strain evidence="3 4">NBRC 102662</strain>
    </source>
</reference>
<dbReference type="OrthoDB" id="9793489at2"/>
<keyword evidence="1" id="KW-0732">Signal</keyword>
<evidence type="ECO:0000313" key="3">
    <source>
        <dbReference type="EMBL" id="PHN08391.1"/>
    </source>
</evidence>
<evidence type="ECO:0000256" key="1">
    <source>
        <dbReference type="SAM" id="SignalP"/>
    </source>
</evidence>
<feature type="domain" description="Beta-lactamase-related" evidence="2">
    <location>
        <begin position="36"/>
        <end position="352"/>
    </location>
</feature>
<dbReference type="SUPFAM" id="SSF56601">
    <property type="entry name" value="beta-lactamase/transpeptidase-like"/>
    <property type="match status" value="1"/>
</dbReference>
<dbReference type="InterPro" id="IPR001466">
    <property type="entry name" value="Beta-lactam-related"/>
</dbReference>
<evidence type="ECO:0000313" key="4">
    <source>
        <dbReference type="Proteomes" id="UP000223913"/>
    </source>
</evidence>
<dbReference type="InterPro" id="IPR012338">
    <property type="entry name" value="Beta-lactam/transpept-like"/>
</dbReference>
<protein>
    <submittedName>
        <fullName evidence="3">Penicillin-binding protein</fullName>
    </submittedName>
</protein>
<dbReference type="PANTHER" id="PTHR46825:SF9">
    <property type="entry name" value="BETA-LACTAMASE-RELATED DOMAIN-CONTAINING PROTEIN"/>
    <property type="match status" value="1"/>
</dbReference>